<sequence length="132" mass="14205">MKSVVSTPYAVPPLRAFSQATIHEGKVYASGSIGCDKNYVLVKGGIKAQTRAALENLENVLQAAGSGLQHIIKANVYITDMPKNFMPMNEAYCEYFPQAPPARTCVGVVALPLGAEVEIECVAEIPESKSKY</sequence>
<evidence type="ECO:0000313" key="2">
    <source>
        <dbReference type="EMBL" id="KDQ56094.1"/>
    </source>
</evidence>
<dbReference type="AlphaFoldDB" id="A0A067PMT3"/>
<dbReference type="Gene3D" id="3.30.1330.40">
    <property type="entry name" value="RutC-like"/>
    <property type="match status" value="1"/>
</dbReference>
<dbReference type="InterPro" id="IPR006056">
    <property type="entry name" value="RidA"/>
</dbReference>
<dbReference type="SUPFAM" id="SSF55298">
    <property type="entry name" value="YjgF-like"/>
    <property type="match status" value="1"/>
</dbReference>
<dbReference type="CDD" id="cd00448">
    <property type="entry name" value="YjgF_YER057c_UK114_family"/>
    <property type="match status" value="1"/>
</dbReference>
<protein>
    <submittedName>
        <fullName evidence="2">Uncharacterized protein</fullName>
    </submittedName>
</protein>
<dbReference type="NCBIfam" id="TIGR00004">
    <property type="entry name" value="Rid family detoxifying hydrolase"/>
    <property type="match status" value="1"/>
</dbReference>
<gene>
    <name evidence="2" type="ORF">JAAARDRAFT_180282</name>
</gene>
<dbReference type="PANTHER" id="PTHR11803">
    <property type="entry name" value="2-IMINOBUTANOATE/2-IMINOPROPANOATE DEAMINASE RIDA"/>
    <property type="match status" value="1"/>
</dbReference>
<accession>A0A067PMT3</accession>
<organism evidence="2 3">
    <name type="scientific">Jaapia argillacea MUCL 33604</name>
    <dbReference type="NCBI Taxonomy" id="933084"/>
    <lineage>
        <taxon>Eukaryota</taxon>
        <taxon>Fungi</taxon>
        <taxon>Dikarya</taxon>
        <taxon>Basidiomycota</taxon>
        <taxon>Agaricomycotina</taxon>
        <taxon>Agaricomycetes</taxon>
        <taxon>Agaricomycetidae</taxon>
        <taxon>Jaapiales</taxon>
        <taxon>Jaapiaceae</taxon>
        <taxon>Jaapia</taxon>
    </lineage>
</organism>
<dbReference type="GO" id="GO:0005829">
    <property type="term" value="C:cytosol"/>
    <property type="evidence" value="ECO:0007669"/>
    <property type="project" value="TreeGrafter"/>
</dbReference>
<dbReference type="FunFam" id="3.30.1330.40:FF:000001">
    <property type="entry name" value="L-PSP family endoribonuclease"/>
    <property type="match status" value="1"/>
</dbReference>
<dbReference type="PANTHER" id="PTHR11803:SF58">
    <property type="entry name" value="PROTEIN HMF1-RELATED"/>
    <property type="match status" value="1"/>
</dbReference>
<dbReference type="OrthoDB" id="309640at2759"/>
<comment type="similarity">
    <text evidence="1">Belongs to the RutC family.</text>
</comment>
<keyword evidence="3" id="KW-1185">Reference proteome</keyword>
<dbReference type="STRING" id="933084.A0A067PMT3"/>
<dbReference type="Proteomes" id="UP000027265">
    <property type="component" value="Unassembled WGS sequence"/>
</dbReference>
<evidence type="ECO:0000313" key="3">
    <source>
        <dbReference type="Proteomes" id="UP000027265"/>
    </source>
</evidence>
<dbReference type="GO" id="GO:0019239">
    <property type="term" value="F:deaminase activity"/>
    <property type="evidence" value="ECO:0007669"/>
    <property type="project" value="TreeGrafter"/>
</dbReference>
<dbReference type="GO" id="GO:0005739">
    <property type="term" value="C:mitochondrion"/>
    <property type="evidence" value="ECO:0007669"/>
    <property type="project" value="TreeGrafter"/>
</dbReference>
<dbReference type="EMBL" id="KL197723">
    <property type="protein sequence ID" value="KDQ56094.1"/>
    <property type="molecule type" value="Genomic_DNA"/>
</dbReference>
<proteinExistence type="inferred from homology"/>
<dbReference type="Pfam" id="PF01042">
    <property type="entry name" value="Ribonuc_L-PSP"/>
    <property type="match status" value="1"/>
</dbReference>
<dbReference type="InterPro" id="IPR035959">
    <property type="entry name" value="RutC-like_sf"/>
</dbReference>
<dbReference type="InterPro" id="IPR006175">
    <property type="entry name" value="YjgF/YER057c/UK114"/>
</dbReference>
<dbReference type="HOGENOM" id="CLU_100715_7_2_1"/>
<dbReference type="InParanoid" id="A0A067PMT3"/>
<evidence type="ECO:0000256" key="1">
    <source>
        <dbReference type="ARBA" id="ARBA00010552"/>
    </source>
</evidence>
<reference evidence="3" key="1">
    <citation type="journal article" date="2014" name="Proc. Natl. Acad. Sci. U.S.A.">
        <title>Extensive sampling of basidiomycete genomes demonstrates inadequacy of the white-rot/brown-rot paradigm for wood decay fungi.</title>
        <authorList>
            <person name="Riley R."/>
            <person name="Salamov A.A."/>
            <person name="Brown D.W."/>
            <person name="Nagy L.G."/>
            <person name="Floudas D."/>
            <person name="Held B.W."/>
            <person name="Levasseur A."/>
            <person name="Lombard V."/>
            <person name="Morin E."/>
            <person name="Otillar R."/>
            <person name="Lindquist E.A."/>
            <person name="Sun H."/>
            <person name="LaButti K.M."/>
            <person name="Schmutz J."/>
            <person name="Jabbour D."/>
            <person name="Luo H."/>
            <person name="Baker S.E."/>
            <person name="Pisabarro A.G."/>
            <person name="Walton J.D."/>
            <person name="Blanchette R.A."/>
            <person name="Henrissat B."/>
            <person name="Martin F."/>
            <person name="Cullen D."/>
            <person name="Hibbett D.S."/>
            <person name="Grigoriev I.V."/>
        </authorList>
    </citation>
    <scope>NUCLEOTIDE SEQUENCE [LARGE SCALE GENOMIC DNA]</scope>
    <source>
        <strain evidence="3">MUCL 33604</strain>
    </source>
</reference>
<name>A0A067PMT3_9AGAM</name>